<evidence type="ECO:0000256" key="6">
    <source>
        <dbReference type="SAM" id="MobiDB-lite"/>
    </source>
</evidence>
<dbReference type="PROSITE" id="PS50850">
    <property type="entry name" value="MFS"/>
    <property type="match status" value="1"/>
</dbReference>
<feature type="region of interest" description="Disordered" evidence="6">
    <location>
        <begin position="1"/>
        <end position="40"/>
    </location>
</feature>
<dbReference type="InterPro" id="IPR011701">
    <property type="entry name" value="MFS"/>
</dbReference>
<gene>
    <name evidence="9" type="ORF">G7Y89_g7185</name>
</gene>
<comment type="subcellular location">
    <subcellularLocation>
        <location evidence="1">Membrane</location>
        <topology evidence="1">Multi-pass membrane protein</topology>
    </subcellularLocation>
</comment>
<comment type="similarity">
    <text evidence="2">Belongs to the major facilitator superfamily.</text>
</comment>
<organism evidence="9 10">
    <name type="scientific">Cudoniella acicularis</name>
    <dbReference type="NCBI Taxonomy" id="354080"/>
    <lineage>
        <taxon>Eukaryota</taxon>
        <taxon>Fungi</taxon>
        <taxon>Dikarya</taxon>
        <taxon>Ascomycota</taxon>
        <taxon>Pezizomycotina</taxon>
        <taxon>Leotiomycetes</taxon>
        <taxon>Helotiales</taxon>
        <taxon>Tricladiaceae</taxon>
        <taxon>Cudoniella</taxon>
    </lineage>
</organism>
<dbReference type="FunFam" id="1.20.1250.20:FF:000011">
    <property type="entry name" value="MFS multidrug transporter, putative"/>
    <property type="match status" value="1"/>
</dbReference>
<evidence type="ECO:0000256" key="4">
    <source>
        <dbReference type="ARBA" id="ARBA00022989"/>
    </source>
</evidence>
<accession>A0A8H4W271</accession>
<dbReference type="EMBL" id="JAAMPI010000493">
    <property type="protein sequence ID" value="KAF4630957.1"/>
    <property type="molecule type" value="Genomic_DNA"/>
</dbReference>
<evidence type="ECO:0000259" key="8">
    <source>
        <dbReference type="PROSITE" id="PS50850"/>
    </source>
</evidence>
<dbReference type="CDD" id="cd17323">
    <property type="entry name" value="MFS_Tpo1_MDR_like"/>
    <property type="match status" value="1"/>
</dbReference>
<feature type="transmembrane region" description="Helical" evidence="7">
    <location>
        <begin position="522"/>
        <end position="542"/>
    </location>
</feature>
<feature type="compositionally biased region" description="Basic and acidic residues" evidence="6">
    <location>
        <begin position="26"/>
        <end position="40"/>
    </location>
</feature>
<dbReference type="InterPro" id="IPR036259">
    <property type="entry name" value="MFS_trans_sf"/>
</dbReference>
<dbReference type="PANTHER" id="PTHR23502">
    <property type="entry name" value="MAJOR FACILITATOR SUPERFAMILY"/>
    <property type="match status" value="1"/>
</dbReference>
<dbReference type="SUPFAM" id="SSF103473">
    <property type="entry name" value="MFS general substrate transporter"/>
    <property type="match status" value="1"/>
</dbReference>
<dbReference type="InterPro" id="IPR020846">
    <property type="entry name" value="MFS_dom"/>
</dbReference>
<evidence type="ECO:0000256" key="2">
    <source>
        <dbReference type="ARBA" id="ARBA00008335"/>
    </source>
</evidence>
<feature type="compositionally biased region" description="Low complexity" evidence="6">
    <location>
        <begin position="1"/>
        <end position="11"/>
    </location>
</feature>
<evidence type="ECO:0000313" key="9">
    <source>
        <dbReference type="EMBL" id="KAF4630957.1"/>
    </source>
</evidence>
<dbReference type="GO" id="GO:0016020">
    <property type="term" value="C:membrane"/>
    <property type="evidence" value="ECO:0007669"/>
    <property type="project" value="UniProtKB-SubCell"/>
</dbReference>
<dbReference type="Gene3D" id="1.20.1250.20">
    <property type="entry name" value="MFS general substrate transporter like domains"/>
    <property type="match status" value="1"/>
</dbReference>
<evidence type="ECO:0000256" key="1">
    <source>
        <dbReference type="ARBA" id="ARBA00004141"/>
    </source>
</evidence>
<dbReference type="Proteomes" id="UP000566819">
    <property type="component" value="Unassembled WGS sequence"/>
</dbReference>
<feature type="transmembrane region" description="Helical" evidence="7">
    <location>
        <begin position="454"/>
        <end position="475"/>
    </location>
</feature>
<dbReference type="AlphaFoldDB" id="A0A8H4W271"/>
<protein>
    <recommendedName>
        <fullName evidence="8">Major facilitator superfamily (MFS) profile domain-containing protein</fullName>
    </recommendedName>
</protein>
<feature type="transmembrane region" description="Helical" evidence="7">
    <location>
        <begin position="169"/>
        <end position="190"/>
    </location>
</feature>
<dbReference type="Pfam" id="PF07690">
    <property type="entry name" value="MFS_1"/>
    <property type="match status" value="1"/>
</dbReference>
<feature type="transmembrane region" description="Helical" evidence="7">
    <location>
        <begin position="202"/>
        <end position="225"/>
    </location>
</feature>
<evidence type="ECO:0000256" key="3">
    <source>
        <dbReference type="ARBA" id="ARBA00022692"/>
    </source>
</evidence>
<dbReference type="PANTHER" id="PTHR23502:SF68">
    <property type="entry name" value="MULTIDRUG TRANSPORTER, PUTATIVE (AFU_ORTHOLOGUE AFUA_3G01120)-RELATED"/>
    <property type="match status" value="1"/>
</dbReference>
<keyword evidence="5 7" id="KW-0472">Membrane</keyword>
<dbReference type="GO" id="GO:0022857">
    <property type="term" value="F:transmembrane transporter activity"/>
    <property type="evidence" value="ECO:0007669"/>
    <property type="project" value="InterPro"/>
</dbReference>
<proteinExistence type="inferred from homology"/>
<feature type="transmembrane region" description="Helical" evidence="7">
    <location>
        <begin position="333"/>
        <end position="356"/>
    </location>
</feature>
<feature type="region of interest" description="Disordered" evidence="6">
    <location>
        <begin position="67"/>
        <end position="115"/>
    </location>
</feature>
<dbReference type="OrthoDB" id="5296287at2759"/>
<name>A0A8H4W271_9HELO</name>
<keyword evidence="10" id="KW-1185">Reference proteome</keyword>
<keyword evidence="3 7" id="KW-0812">Transmembrane</keyword>
<feature type="transmembrane region" description="Helical" evidence="7">
    <location>
        <begin position="231"/>
        <end position="253"/>
    </location>
</feature>
<keyword evidence="4 7" id="KW-1133">Transmembrane helix</keyword>
<feature type="transmembrane region" description="Helical" evidence="7">
    <location>
        <begin position="487"/>
        <end position="510"/>
    </location>
</feature>
<feature type="domain" description="Major facilitator superfamily (MFS) profile" evidence="8">
    <location>
        <begin position="135"/>
        <end position="548"/>
    </location>
</feature>
<sequence length="557" mass="60291">MASAPAASAPADIDTPETHVAQNNDIHAKPHIPTDLEKETLAVYEGHDADIPSNAGYVLDERAELKRKQSFSSKHKVGSRKSEDKPDHNGSKEDIEKNSSEISAEESEDSNIVWWDGPDDTQNPLNFSHLLKSTNIALVSAICFVTPLASSMFTPGVPLLMAEFKSTNVVLASFVVSVYILGFAFGPLVLAPLSEIYGRLPIYHICNAGFLAFTIACALATNLNILIGFRFLAGIFGSAPLVNGGGTIADLVVQEKRGRAMSAFVLGPMVGPIRCFAILSLIFMRETYAPVILAKKTARLQKETGNQDLRSKLDVGLSPKDFFIRSIIRPAKMLILSPIVLITSIYVGLVYGYLYLLFTTFTVVFEGNYGFSAGSVGLTFVGIGIGSMAGLIFFAISSDYILKKKTEEADAIAEAAGEQSGGMKPEYRLPMMIPGSALIPAGLFIYGWTAQYKVHWIVPILSTALIGIGNLSVFMCISTYLVDAFTVYAASALAANTVIRSLMGALLPLAGQKMYLTLGLGWGNSLLAFVAIVFLPMSWALLKWGEQIRKRFELKNL</sequence>
<comment type="caution">
    <text evidence="9">The sequence shown here is derived from an EMBL/GenBank/DDBJ whole genome shotgun (WGS) entry which is preliminary data.</text>
</comment>
<feature type="transmembrane region" description="Helical" evidence="7">
    <location>
        <begin position="136"/>
        <end position="157"/>
    </location>
</feature>
<reference evidence="9 10" key="1">
    <citation type="submission" date="2020-03" db="EMBL/GenBank/DDBJ databases">
        <title>Draft Genome Sequence of Cudoniella acicularis.</title>
        <authorList>
            <person name="Buettner E."/>
            <person name="Kellner H."/>
        </authorList>
    </citation>
    <scope>NUCLEOTIDE SEQUENCE [LARGE SCALE GENOMIC DNA]</scope>
    <source>
        <strain evidence="9 10">DSM 108380</strain>
    </source>
</reference>
<evidence type="ECO:0000256" key="5">
    <source>
        <dbReference type="ARBA" id="ARBA00023136"/>
    </source>
</evidence>
<feature type="transmembrane region" description="Helical" evidence="7">
    <location>
        <begin position="429"/>
        <end position="448"/>
    </location>
</feature>
<feature type="compositionally biased region" description="Basic and acidic residues" evidence="6">
    <location>
        <begin position="80"/>
        <end position="99"/>
    </location>
</feature>
<evidence type="ECO:0000256" key="7">
    <source>
        <dbReference type="SAM" id="Phobius"/>
    </source>
</evidence>
<evidence type="ECO:0000313" key="10">
    <source>
        <dbReference type="Proteomes" id="UP000566819"/>
    </source>
</evidence>
<feature type="transmembrane region" description="Helical" evidence="7">
    <location>
        <begin position="376"/>
        <end position="396"/>
    </location>
</feature>